<evidence type="ECO:0000313" key="2">
    <source>
        <dbReference type="EMBL" id="GAA0476112.1"/>
    </source>
</evidence>
<name>A0ABP3KC72_9SPHN</name>
<sequence>MVPLSFANHLFHVVAPAALYWPAQKALLVADLHLEKASFYALQGQMLPPYDSRATLDELASLITETGAEKIFCLGDNYHDDQGEARLETEAAQLLKRLTNAGQWIWISGNHDRDVSGLWGGEVMAEWVGEGLALRHEATANTKLPEISGHFHPKLRVPVRGRHVSRRCFVKGEKHLIMPAFGALTGGLAANHCAIEEAVAGPAEAVIALKEKLVRFDLGFACASSHAQQETVQKTQLALPLAIADN</sequence>
<reference evidence="3" key="1">
    <citation type="journal article" date="2019" name="Int. J. Syst. Evol. Microbiol.">
        <title>The Global Catalogue of Microorganisms (GCM) 10K type strain sequencing project: providing services to taxonomists for standard genome sequencing and annotation.</title>
        <authorList>
            <consortium name="The Broad Institute Genomics Platform"/>
            <consortium name="The Broad Institute Genome Sequencing Center for Infectious Disease"/>
            <person name="Wu L."/>
            <person name="Ma J."/>
        </authorList>
    </citation>
    <scope>NUCLEOTIDE SEQUENCE [LARGE SCALE GENOMIC DNA]</scope>
    <source>
        <strain evidence="3">JCM 14162</strain>
    </source>
</reference>
<protein>
    <recommendedName>
        <fullName evidence="1">Calcineurin-like phosphoesterase domain-containing protein</fullName>
    </recommendedName>
</protein>
<dbReference type="RefSeq" id="WP_229954927.1">
    <property type="nucleotide sequence ID" value="NZ_BAAAEM010000002.1"/>
</dbReference>
<evidence type="ECO:0000313" key="3">
    <source>
        <dbReference type="Proteomes" id="UP001500713"/>
    </source>
</evidence>
<proteinExistence type="predicted"/>
<dbReference type="SUPFAM" id="SSF56300">
    <property type="entry name" value="Metallo-dependent phosphatases"/>
    <property type="match status" value="1"/>
</dbReference>
<dbReference type="NCBIfam" id="TIGR04123">
    <property type="entry name" value="P_estr_lig_assc"/>
    <property type="match status" value="1"/>
</dbReference>
<gene>
    <name evidence="2" type="ORF">GCM10009096_17340</name>
</gene>
<evidence type="ECO:0000259" key="1">
    <source>
        <dbReference type="Pfam" id="PF00149"/>
    </source>
</evidence>
<organism evidence="2 3">
    <name type="scientific">Parasphingorhabdus litoris</name>
    <dbReference type="NCBI Taxonomy" id="394733"/>
    <lineage>
        <taxon>Bacteria</taxon>
        <taxon>Pseudomonadati</taxon>
        <taxon>Pseudomonadota</taxon>
        <taxon>Alphaproteobacteria</taxon>
        <taxon>Sphingomonadales</taxon>
        <taxon>Sphingomonadaceae</taxon>
        <taxon>Parasphingorhabdus</taxon>
    </lineage>
</organism>
<dbReference type="PANTHER" id="PTHR39323:SF1">
    <property type="entry name" value="BLR1149 PROTEIN"/>
    <property type="match status" value="1"/>
</dbReference>
<dbReference type="InterPro" id="IPR029052">
    <property type="entry name" value="Metallo-depent_PP-like"/>
</dbReference>
<accession>A0ABP3KC72</accession>
<dbReference type="Proteomes" id="UP001500713">
    <property type="component" value="Unassembled WGS sequence"/>
</dbReference>
<feature type="domain" description="Calcineurin-like phosphoesterase" evidence="1">
    <location>
        <begin position="27"/>
        <end position="120"/>
    </location>
</feature>
<comment type="caution">
    <text evidence="2">The sequence shown here is derived from an EMBL/GenBank/DDBJ whole genome shotgun (WGS) entry which is preliminary data.</text>
</comment>
<dbReference type="EMBL" id="BAAAEM010000002">
    <property type="protein sequence ID" value="GAA0476112.1"/>
    <property type="molecule type" value="Genomic_DNA"/>
</dbReference>
<keyword evidence="3" id="KW-1185">Reference proteome</keyword>
<dbReference type="InterPro" id="IPR026336">
    <property type="entry name" value="PdeM-like"/>
</dbReference>
<dbReference type="InterPro" id="IPR004843">
    <property type="entry name" value="Calcineurin-like_PHP"/>
</dbReference>
<dbReference type="Pfam" id="PF00149">
    <property type="entry name" value="Metallophos"/>
    <property type="match status" value="1"/>
</dbReference>
<dbReference type="Gene3D" id="3.60.21.10">
    <property type="match status" value="1"/>
</dbReference>
<dbReference type="PANTHER" id="PTHR39323">
    <property type="entry name" value="BLR1149 PROTEIN"/>
    <property type="match status" value="1"/>
</dbReference>